<evidence type="ECO:0000313" key="7">
    <source>
        <dbReference type="EMBL" id="VVC04213.1"/>
    </source>
</evidence>
<dbReference type="EMBL" id="CABMJJ010000009">
    <property type="protein sequence ID" value="VVC04213.1"/>
    <property type="molecule type" value="Genomic_DNA"/>
</dbReference>
<feature type="domain" description="Nitroreductase" evidence="6">
    <location>
        <begin position="73"/>
        <end position="159"/>
    </location>
</feature>
<organism evidence="7 8">
    <name type="scientific">Candidatus Bilamarchaeum dharawalense</name>
    <dbReference type="NCBI Taxonomy" id="2885759"/>
    <lineage>
        <taxon>Archaea</taxon>
        <taxon>Candidatus Micrarchaeota</taxon>
        <taxon>Candidatus Micrarchaeia</taxon>
        <taxon>Candidatus Anstonellales</taxon>
        <taxon>Candidatus Bilamarchaeaceae</taxon>
        <taxon>Candidatus Bilamarchaeum</taxon>
    </lineage>
</organism>
<dbReference type="InterPro" id="IPR029479">
    <property type="entry name" value="Nitroreductase"/>
</dbReference>
<evidence type="ECO:0000256" key="3">
    <source>
        <dbReference type="ARBA" id="ARBA00022630"/>
    </source>
</evidence>
<proteinExistence type="inferred from homology"/>
<dbReference type="Pfam" id="PF00881">
    <property type="entry name" value="Nitroreductase"/>
    <property type="match status" value="2"/>
</dbReference>
<dbReference type="GO" id="GO:0016491">
    <property type="term" value="F:oxidoreductase activity"/>
    <property type="evidence" value="ECO:0007669"/>
    <property type="project" value="UniProtKB-KW"/>
</dbReference>
<evidence type="ECO:0000256" key="2">
    <source>
        <dbReference type="ARBA" id="ARBA00007118"/>
    </source>
</evidence>
<dbReference type="Proteomes" id="UP000789941">
    <property type="component" value="Unassembled WGS sequence"/>
</dbReference>
<comment type="cofactor">
    <cofactor evidence="1">
        <name>FMN</name>
        <dbReference type="ChEBI" id="CHEBI:58210"/>
    </cofactor>
</comment>
<keyword evidence="5 7" id="KW-0560">Oxidoreductase</keyword>
<name>A0A5E4LT10_9ARCH</name>
<keyword evidence="4" id="KW-0288">FMN</keyword>
<accession>A0A5E4LT10</accession>
<evidence type="ECO:0000313" key="8">
    <source>
        <dbReference type="Proteomes" id="UP000789941"/>
    </source>
</evidence>
<comment type="similarity">
    <text evidence="2">Belongs to the nitroreductase family.</text>
</comment>
<dbReference type="PANTHER" id="PTHR43673:SF2">
    <property type="entry name" value="NITROREDUCTASE"/>
    <property type="match status" value="1"/>
</dbReference>
<evidence type="ECO:0000256" key="5">
    <source>
        <dbReference type="ARBA" id="ARBA00023002"/>
    </source>
</evidence>
<sequence length="192" mass="21452">MKLFGPRDKSFVQVVEDRQSIRRFTQKNVEPEKLRKILEITNKAPSAGDLQAYDIVVVRDPDVKKALMLASLGQRFIETAPVDLVFLANEFRSGYKYGERGRKLYCVQDATIATTYAHLAADALGLGSVWVGAFNPTEIARIVSASEFQIPIAILSIGYIAEKPRRTPRRELDDLVCVVDQVGGPTRHFGKE</sequence>
<dbReference type="SUPFAM" id="SSF55469">
    <property type="entry name" value="FMN-dependent nitroreductase-like"/>
    <property type="match status" value="1"/>
</dbReference>
<gene>
    <name evidence="7" type="primary">rutE_1</name>
    <name evidence="7" type="ORF">LFW2832_00806</name>
</gene>
<dbReference type="AlphaFoldDB" id="A0A5E4LT10"/>
<evidence type="ECO:0000256" key="4">
    <source>
        <dbReference type="ARBA" id="ARBA00022643"/>
    </source>
</evidence>
<evidence type="ECO:0000259" key="6">
    <source>
        <dbReference type="Pfam" id="PF00881"/>
    </source>
</evidence>
<dbReference type="EC" id="1.-.-.-" evidence="7"/>
<dbReference type="InterPro" id="IPR000415">
    <property type="entry name" value="Nitroreductase-like"/>
</dbReference>
<comment type="caution">
    <text evidence="7">The sequence shown here is derived from an EMBL/GenBank/DDBJ whole genome shotgun (WGS) entry which is preliminary data.</text>
</comment>
<reference evidence="7 8" key="1">
    <citation type="submission" date="2019-08" db="EMBL/GenBank/DDBJ databases">
        <authorList>
            <person name="Vazquez-Campos X."/>
        </authorList>
    </citation>
    <scope>NUCLEOTIDE SEQUENCE [LARGE SCALE GENOMIC DNA]</scope>
    <source>
        <strain evidence="7">LFW-283_2</strain>
    </source>
</reference>
<evidence type="ECO:0000256" key="1">
    <source>
        <dbReference type="ARBA" id="ARBA00001917"/>
    </source>
</evidence>
<dbReference type="PANTHER" id="PTHR43673">
    <property type="entry name" value="NAD(P)H NITROREDUCTASE YDGI-RELATED"/>
    <property type="match status" value="1"/>
</dbReference>
<keyword evidence="3" id="KW-0285">Flavoprotein</keyword>
<protein>
    <submittedName>
        <fullName evidence="7">Malonic semialdehyde reductase RutE</fullName>
        <ecNumber evidence="7">1.-.-.-</ecNumber>
    </submittedName>
</protein>
<dbReference type="Gene3D" id="3.40.109.10">
    <property type="entry name" value="NADH Oxidase"/>
    <property type="match status" value="1"/>
</dbReference>
<feature type="domain" description="Nitroreductase" evidence="6">
    <location>
        <begin position="16"/>
        <end position="71"/>
    </location>
</feature>